<evidence type="ECO:0000256" key="4">
    <source>
        <dbReference type="ARBA" id="ARBA00023163"/>
    </source>
</evidence>
<comment type="caution">
    <text evidence="7">The sequence shown here is derived from an EMBL/GenBank/DDBJ whole genome shotgun (WGS) entry which is preliminary data.</text>
</comment>
<keyword evidence="5" id="KW-0539">Nucleus</keyword>
<feature type="domain" description="TF-B3" evidence="6">
    <location>
        <begin position="143"/>
        <end position="238"/>
    </location>
</feature>
<dbReference type="InterPro" id="IPR050655">
    <property type="entry name" value="Plant_B3_domain"/>
</dbReference>
<evidence type="ECO:0000259" key="6">
    <source>
        <dbReference type="PROSITE" id="PS50863"/>
    </source>
</evidence>
<dbReference type="PROSITE" id="PS50863">
    <property type="entry name" value="B3"/>
    <property type="match status" value="3"/>
</dbReference>
<dbReference type="Proteomes" id="UP001359559">
    <property type="component" value="Unassembled WGS sequence"/>
</dbReference>
<dbReference type="PANTHER" id="PTHR31920">
    <property type="entry name" value="B3 DOMAIN-CONTAINING"/>
    <property type="match status" value="1"/>
</dbReference>
<keyword evidence="3" id="KW-0238">DNA-binding</keyword>
<dbReference type="InterPro" id="IPR003340">
    <property type="entry name" value="B3_DNA-bd"/>
</dbReference>
<evidence type="ECO:0000256" key="5">
    <source>
        <dbReference type="ARBA" id="ARBA00023242"/>
    </source>
</evidence>
<keyword evidence="8" id="KW-1185">Reference proteome</keyword>
<proteinExistence type="predicted"/>
<evidence type="ECO:0000256" key="2">
    <source>
        <dbReference type="ARBA" id="ARBA00023015"/>
    </source>
</evidence>
<accession>A0AAN9K4K9</accession>
<organism evidence="7 8">
    <name type="scientific">Clitoria ternatea</name>
    <name type="common">Butterfly pea</name>
    <dbReference type="NCBI Taxonomy" id="43366"/>
    <lineage>
        <taxon>Eukaryota</taxon>
        <taxon>Viridiplantae</taxon>
        <taxon>Streptophyta</taxon>
        <taxon>Embryophyta</taxon>
        <taxon>Tracheophyta</taxon>
        <taxon>Spermatophyta</taxon>
        <taxon>Magnoliopsida</taxon>
        <taxon>eudicotyledons</taxon>
        <taxon>Gunneridae</taxon>
        <taxon>Pentapetalae</taxon>
        <taxon>rosids</taxon>
        <taxon>fabids</taxon>
        <taxon>Fabales</taxon>
        <taxon>Fabaceae</taxon>
        <taxon>Papilionoideae</taxon>
        <taxon>50 kb inversion clade</taxon>
        <taxon>NPAAA clade</taxon>
        <taxon>indigoferoid/millettioid clade</taxon>
        <taxon>Phaseoleae</taxon>
        <taxon>Clitoria</taxon>
    </lineage>
</organism>
<dbReference type="GO" id="GO:0005634">
    <property type="term" value="C:nucleus"/>
    <property type="evidence" value="ECO:0007669"/>
    <property type="project" value="UniProtKB-SubCell"/>
</dbReference>
<dbReference type="InterPro" id="IPR015300">
    <property type="entry name" value="DNA-bd_pseudobarrel_sf"/>
</dbReference>
<keyword evidence="4" id="KW-0804">Transcription</keyword>
<gene>
    <name evidence="7" type="ORF">RJT34_07565</name>
</gene>
<dbReference type="CDD" id="cd10017">
    <property type="entry name" value="B3_DNA"/>
    <property type="match status" value="3"/>
</dbReference>
<sequence>MSNPVSLRLPNGTEWEVDCVERDGDVWFCKGWQEFVKYLSLDVSHFVVFKYEGNSSFRVIVFGKSAMEIEYPSNDKGTNDEEWEEVDNDKSLREKQGQYEIKVEKKKRKNNPANLGVSERDIKKRIMTFHQKVKQGFRSENDYFICTIQKSYIERDFLIIPKEFSTMHLQRKGNATLFVNEHRTWDVEFRCRSDGNLAFCCGWRKFLMDNKLKLGDVCAFELNKCNGVSFKVVIFPIEDDSSTPLFEGQEEVFHRPSSPLKRQTDVTSEANSSISKSDFKLYINRRLKTTIPFDYIKLNHIKNGRYATFQVGERLWRVKVLCYERYYFARFSQGWNEFIRDCDLKEGDACHLNMIDAENLVFQVSISKGKP</sequence>
<keyword evidence="2" id="KW-0805">Transcription regulation</keyword>
<dbReference type="AlphaFoldDB" id="A0AAN9K4K9"/>
<evidence type="ECO:0000313" key="8">
    <source>
        <dbReference type="Proteomes" id="UP001359559"/>
    </source>
</evidence>
<comment type="subcellular location">
    <subcellularLocation>
        <location evidence="1">Nucleus</location>
    </subcellularLocation>
</comment>
<dbReference type="Gene3D" id="2.40.330.10">
    <property type="entry name" value="DNA-binding pseudobarrel domain"/>
    <property type="match status" value="3"/>
</dbReference>
<dbReference type="SMART" id="SM01019">
    <property type="entry name" value="B3"/>
    <property type="match status" value="3"/>
</dbReference>
<evidence type="ECO:0000256" key="3">
    <source>
        <dbReference type="ARBA" id="ARBA00023125"/>
    </source>
</evidence>
<feature type="domain" description="TF-B3" evidence="6">
    <location>
        <begin position="274"/>
        <end position="370"/>
    </location>
</feature>
<feature type="domain" description="TF-B3" evidence="6">
    <location>
        <begin position="1"/>
        <end position="65"/>
    </location>
</feature>
<dbReference type="EMBL" id="JAYKXN010000002">
    <property type="protein sequence ID" value="KAK7310208.1"/>
    <property type="molecule type" value="Genomic_DNA"/>
</dbReference>
<protein>
    <recommendedName>
        <fullName evidence="6">TF-B3 domain-containing protein</fullName>
    </recommendedName>
</protein>
<dbReference type="SUPFAM" id="SSF101936">
    <property type="entry name" value="DNA-binding pseudobarrel domain"/>
    <property type="match status" value="3"/>
</dbReference>
<dbReference type="Pfam" id="PF02362">
    <property type="entry name" value="B3"/>
    <property type="match status" value="2"/>
</dbReference>
<dbReference type="GO" id="GO:0003677">
    <property type="term" value="F:DNA binding"/>
    <property type="evidence" value="ECO:0007669"/>
    <property type="project" value="UniProtKB-KW"/>
</dbReference>
<reference evidence="7 8" key="1">
    <citation type="submission" date="2024-01" db="EMBL/GenBank/DDBJ databases">
        <title>The genomes of 5 underutilized Papilionoideae crops provide insights into root nodulation and disease resistance.</title>
        <authorList>
            <person name="Yuan L."/>
        </authorList>
    </citation>
    <scope>NUCLEOTIDE SEQUENCE [LARGE SCALE GENOMIC DNA]</scope>
    <source>
        <strain evidence="7">LY-2023</strain>
        <tissue evidence="7">Leaf</tissue>
    </source>
</reference>
<dbReference type="PANTHER" id="PTHR31920:SF37">
    <property type="entry name" value="B3 DOMAIN-CONTAINING TRANSCRIPTION FACTOR VRN1"/>
    <property type="match status" value="1"/>
</dbReference>
<name>A0AAN9K4K9_CLITE</name>
<evidence type="ECO:0000313" key="7">
    <source>
        <dbReference type="EMBL" id="KAK7310208.1"/>
    </source>
</evidence>
<evidence type="ECO:0000256" key="1">
    <source>
        <dbReference type="ARBA" id="ARBA00004123"/>
    </source>
</evidence>